<dbReference type="Proteomes" id="UP000020561">
    <property type="component" value="Unassembled WGS sequence"/>
</dbReference>
<evidence type="ECO:0000313" key="2">
    <source>
        <dbReference type="EMBL" id="EUA21900.1"/>
    </source>
</evidence>
<proteinExistence type="predicted"/>
<protein>
    <submittedName>
        <fullName evidence="2">Uncharacterized protein</fullName>
    </submittedName>
</protein>
<evidence type="ECO:0000313" key="3">
    <source>
        <dbReference type="Proteomes" id="UP000020561"/>
    </source>
</evidence>
<dbReference type="AlphaFoldDB" id="X7ZTA6"/>
<sequence length="39" mass="4267">MVDAAPRLDRSSRKALDRPGNFGVRSSGRHPITIITGNF</sequence>
<dbReference type="EMBL" id="JAOA01000001">
    <property type="protein sequence ID" value="EUA21900.1"/>
    <property type="molecule type" value="Genomic_DNA"/>
</dbReference>
<evidence type="ECO:0000256" key="1">
    <source>
        <dbReference type="SAM" id="MobiDB-lite"/>
    </source>
</evidence>
<name>X7ZTA6_MYCKA</name>
<comment type="caution">
    <text evidence="2">The sequence shown here is derived from an EMBL/GenBank/DDBJ whole genome shotgun (WGS) entry which is preliminary data.</text>
</comment>
<organism evidence="2 3">
    <name type="scientific">Mycobacterium kansasii 662</name>
    <dbReference type="NCBI Taxonomy" id="1299326"/>
    <lineage>
        <taxon>Bacteria</taxon>
        <taxon>Bacillati</taxon>
        <taxon>Actinomycetota</taxon>
        <taxon>Actinomycetes</taxon>
        <taxon>Mycobacteriales</taxon>
        <taxon>Mycobacteriaceae</taxon>
        <taxon>Mycobacterium</taxon>
    </lineage>
</organism>
<reference evidence="2 3" key="1">
    <citation type="submission" date="2013-12" db="EMBL/GenBank/DDBJ databases">
        <authorList>
            <person name="Brown-Elliot B."/>
            <person name="Wallace R."/>
            <person name="Lenaerts A."/>
            <person name="Ordway D."/>
            <person name="DeGroote M.A."/>
            <person name="Parker T."/>
            <person name="Sizemore C."/>
            <person name="Tallon L.J."/>
            <person name="Sadzewicz L.K."/>
            <person name="Sengamalay N."/>
            <person name="Fraser C.M."/>
            <person name="Hine E."/>
            <person name="Shefchek K.A."/>
            <person name="Das S.P."/>
            <person name="Tettelin H."/>
        </authorList>
    </citation>
    <scope>NUCLEOTIDE SEQUENCE [LARGE SCALE GENOMIC DNA]</scope>
    <source>
        <strain evidence="2 3">662</strain>
    </source>
</reference>
<gene>
    <name evidence="2" type="ORF">I545_0250</name>
</gene>
<feature type="region of interest" description="Disordered" evidence="1">
    <location>
        <begin position="1"/>
        <end position="29"/>
    </location>
</feature>
<accession>X7ZTA6</accession>
<feature type="compositionally biased region" description="Basic and acidic residues" evidence="1">
    <location>
        <begin position="1"/>
        <end position="17"/>
    </location>
</feature>